<proteinExistence type="predicted"/>
<keyword evidence="3" id="KW-1185">Reference proteome</keyword>
<gene>
    <name evidence="2" type="ORF">GCM10009549_14320</name>
</gene>
<accession>A0ABP3YVL7</accession>
<dbReference type="RefSeq" id="WP_301478248.1">
    <property type="nucleotide sequence ID" value="NZ_BAAAHG010000007.1"/>
</dbReference>
<dbReference type="InterPro" id="IPR010998">
    <property type="entry name" value="Integrase_recombinase_N"/>
</dbReference>
<dbReference type="InterPro" id="IPR011010">
    <property type="entry name" value="DNA_brk_join_enz"/>
</dbReference>
<dbReference type="Gene3D" id="1.10.150.130">
    <property type="match status" value="1"/>
</dbReference>
<organism evidence="2 3">
    <name type="scientific">Streptomyces thermoalcalitolerans</name>
    <dbReference type="NCBI Taxonomy" id="65605"/>
    <lineage>
        <taxon>Bacteria</taxon>
        <taxon>Bacillati</taxon>
        <taxon>Actinomycetota</taxon>
        <taxon>Actinomycetes</taxon>
        <taxon>Kitasatosporales</taxon>
        <taxon>Streptomycetaceae</taxon>
        <taxon>Streptomyces</taxon>
    </lineage>
</organism>
<reference evidence="3" key="1">
    <citation type="journal article" date="2019" name="Int. J. Syst. Evol. Microbiol.">
        <title>The Global Catalogue of Microorganisms (GCM) 10K type strain sequencing project: providing services to taxonomists for standard genome sequencing and annotation.</title>
        <authorList>
            <consortium name="The Broad Institute Genomics Platform"/>
            <consortium name="The Broad Institute Genome Sequencing Center for Infectious Disease"/>
            <person name="Wu L."/>
            <person name="Ma J."/>
        </authorList>
    </citation>
    <scope>NUCLEOTIDE SEQUENCE [LARGE SCALE GENOMIC DNA]</scope>
    <source>
        <strain evidence="3">JCM 10673</strain>
    </source>
</reference>
<sequence>MLPERAAASCSPLTLTHIHSVLKSALEQAVREEKIPSNVTRNVRAGTPQPQCFGSLTVDEPRRLLTTPQGHRLHALLELALHAALCKDKPLNLRWEDLGKTAQPPKGAPVPTSAVPELRSAPCTYRMLTSYCSDQEPSRATDRLHEFNLSNPNGPPMKPTGHSKAKVRKVYQTSWQLRQEGSEQRIACSDAANITTKALPWR</sequence>
<evidence type="ECO:0000313" key="3">
    <source>
        <dbReference type="Proteomes" id="UP001501005"/>
    </source>
</evidence>
<evidence type="ECO:0000313" key="2">
    <source>
        <dbReference type="EMBL" id="GAA0907880.1"/>
    </source>
</evidence>
<evidence type="ECO:0000256" key="1">
    <source>
        <dbReference type="ARBA" id="ARBA00023125"/>
    </source>
</evidence>
<keyword evidence="1" id="KW-0238">DNA-binding</keyword>
<dbReference type="SUPFAM" id="SSF56349">
    <property type="entry name" value="DNA breaking-rejoining enzymes"/>
    <property type="match status" value="1"/>
</dbReference>
<comment type="caution">
    <text evidence="2">The sequence shown here is derived from an EMBL/GenBank/DDBJ whole genome shotgun (WGS) entry which is preliminary data.</text>
</comment>
<dbReference type="EMBL" id="BAAAHG010000007">
    <property type="protein sequence ID" value="GAA0907880.1"/>
    <property type="molecule type" value="Genomic_DNA"/>
</dbReference>
<name>A0ABP3YVL7_9ACTN</name>
<dbReference type="Proteomes" id="UP001501005">
    <property type="component" value="Unassembled WGS sequence"/>
</dbReference>
<protein>
    <submittedName>
        <fullName evidence="2">Uncharacterized protein</fullName>
    </submittedName>
</protein>